<reference evidence="1 2" key="1">
    <citation type="submission" date="2021-05" db="EMBL/GenBank/DDBJ databases">
        <title>Aequorivita echinoideorum JCM 30378 genome.</title>
        <authorList>
            <person name="Zhang H."/>
            <person name="Li C."/>
        </authorList>
    </citation>
    <scope>NUCLEOTIDE SEQUENCE [LARGE SCALE GENOMIC DNA]</scope>
    <source>
        <strain evidence="1 2">JCM30378</strain>
    </source>
</reference>
<keyword evidence="2" id="KW-1185">Reference proteome</keyword>
<comment type="caution">
    <text evidence="1">The sequence shown here is derived from an EMBL/GenBank/DDBJ whole genome shotgun (WGS) entry which is preliminary data.</text>
</comment>
<name>A0ABS5S066_9FLAO</name>
<evidence type="ECO:0000313" key="1">
    <source>
        <dbReference type="EMBL" id="MBT0606608.1"/>
    </source>
</evidence>
<sequence length="239" mass="27217">MSDYSFVVVPEQFEFVKGKDQYQLNSMTKFYLEKNGFNPYFESEIPNADRCEGLYANVEELGGFFGTKLQLVLKDCNGAEIYRSPEGKSKYKDFEKTYQDALRKTLENLSSLNVKQKDVQLFKKSENIAETPEIQLDQNISENSPSRNSPSKILPSGKFSKYVYSNNSYLLRKTTEGYSLYEESKNAPDGLLLKGKIIVLGEILKYLDTTGKTFNVSFDASQNMTITDGNVSMVYKIQD</sequence>
<dbReference type="Proteomes" id="UP001297092">
    <property type="component" value="Unassembled WGS sequence"/>
</dbReference>
<proteinExistence type="predicted"/>
<evidence type="ECO:0000313" key="2">
    <source>
        <dbReference type="Proteomes" id="UP001297092"/>
    </source>
</evidence>
<accession>A0ABS5S066</accession>
<organism evidence="1 2">
    <name type="scientific">Aequorivita echinoideorum</name>
    <dbReference type="NCBI Taxonomy" id="1549647"/>
    <lineage>
        <taxon>Bacteria</taxon>
        <taxon>Pseudomonadati</taxon>
        <taxon>Bacteroidota</taxon>
        <taxon>Flavobacteriia</taxon>
        <taxon>Flavobacteriales</taxon>
        <taxon>Flavobacteriaceae</taxon>
        <taxon>Aequorivita</taxon>
    </lineage>
</organism>
<dbReference type="EMBL" id="JAHCTB010000001">
    <property type="protein sequence ID" value="MBT0606608.1"/>
    <property type="molecule type" value="Genomic_DNA"/>
</dbReference>
<gene>
    <name evidence="1" type="ORF">KIV10_00295</name>
</gene>
<protein>
    <submittedName>
        <fullName evidence="1">Uncharacterized protein</fullName>
    </submittedName>
</protein>